<dbReference type="InterPro" id="IPR003593">
    <property type="entry name" value="AAA+_ATPase"/>
</dbReference>
<evidence type="ECO:0000259" key="4">
    <source>
        <dbReference type="PROSITE" id="PS50893"/>
    </source>
</evidence>
<accession>A0ABD2X1B1</accession>
<dbReference type="Gene3D" id="3.40.50.300">
    <property type="entry name" value="P-loop containing nucleotide triphosphate hydrolases"/>
    <property type="match status" value="1"/>
</dbReference>
<proteinExistence type="predicted"/>
<name>A0ABD2X1B1_9HYME</name>
<keyword evidence="3" id="KW-0472">Membrane</keyword>
<keyword evidence="3" id="KW-1133">Transmembrane helix</keyword>
<dbReference type="PANTHER" id="PTHR19229">
    <property type="entry name" value="ATP-BINDING CASSETTE TRANSPORTER SUBFAMILY A ABCA"/>
    <property type="match status" value="1"/>
</dbReference>
<dbReference type="EMBL" id="JBJJXI010000058">
    <property type="protein sequence ID" value="KAL3399098.1"/>
    <property type="molecule type" value="Genomic_DNA"/>
</dbReference>
<keyword evidence="3" id="KW-0812">Transmembrane</keyword>
<dbReference type="Proteomes" id="UP001627154">
    <property type="component" value="Unassembled WGS sequence"/>
</dbReference>
<dbReference type="GO" id="GO:0005524">
    <property type="term" value="F:ATP binding"/>
    <property type="evidence" value="ECO:0007669"/>
    <property type="project" value="UniProtKB-KW"/>
</dbReference>
<evidence type="ECO:0000313" key="6">
    <source>
        <dbReference type="Proteomes" id="UP001627154"/>
    </source>
</evidence>
<reference evidence="5 6" key="1">
    <citation type="journal article" date="2024" name="bioRxiv">
        <title>A reference genome for Trichogramma kaykai: A tiny desert-dwelling parasitoid wasp with competing sex-ratio distorters.</title>
        <authorList>
            <person name="Culotta J."/>
            <person name="Lindsey A.R."/>
        </authorList>
    </citation>
    <scope>NUCLEOTIDE SEQUENCE [LARGE SCALE GENOMIC DNA]</scope>
    <source>
        <strain evidence="5 6">KSX58</strain>
    </source>
</reference>
<evidence type="ECO:0000256" key="1">
    <source>
        <dbReference type="ARBA" id="ARBA00022741"/>
    </source>
</evidence>
<dbReference type="PANTHER" id="PTHR19229:SF250">
    <property type="entry name" value="ABC TRANSPORTER DOMAIN-CONTAINING PROTEIN-RELATED"/>
    <property type="match status" value="1"/>
</dbReference>
<keyword evidence="6" id="KW-1185">Reference proteome</keyword>
<organism evidence="5 6">
    <name type="scientific">Trichogramma kaykai</name>
    <dbReference type="NCBI Taxonomy" id="54128"/>
    <lineage>
        <taxon>Eukaryota</taxon>
        <taxon>Metazoa</taxon>
        <taxon>Ecdysozoa</taxon>
        <taxon>Arthropoda</taxon>
        <taxon>Hexapoda</taxon>
        <taxon>Insecta</taxon>
        <taxon>Pterygota</taxon>
        <taxon>Neoptera</taxon>
        <taxon>Endopterygota</taxon>
        <taxon>Hymenoptera</taxon>
        <taxon>Apocrita</taxon>
        <taxon>Proctotrupomorpha</taxon>
        <taxon>Chalcidoidea</taxon>
        <taxon>Trichogrammatidae</taxon>
        <taxon>Trichogramma</taxon>
    </lineage>
</organism>
<dbReference type="SMART" id="SM00382">
    <property type="entry name" value="AAA"/>
    <property type="match status" value="1"/>
</dbReference>
<evidence type="ECO:0000256" key="3">
    <source>
        <dbReference type="SAM" id="Phobius"/>
    </source>
</evidence>
<dbReference type="InterPro" id="IPR027417">
    <property type="entry name" value="P-loop_NTPase"/>
</dbReference>
<dbReference type="InterPro" id="IPR026082">
    <property type="entry name" value="ABCA"/>
</dbReference>
<evidence type="ECO:0000256" key="2">
    <source>
        <dbReference type="ARBA" id="ARBA00022840"/>
    </source>
</evidence>
<feature type="transmembrane region" description="Helical" evidence="3">
    <location>
        <begin position="33"/>
        <end position="50"/>
    </location>
</feature>
<dbReference type="InterPro" id="IPR003439">
    <property type="entry name" value="ABC_transporter-like_ATP-bd"/>
</dbReference>
<keyword evidence="1" id="KW-0547">Nucleotide-binding</keyword>
<keyword evidence="2" id="KW-0067">ATP-binding</keyword>
<protein>
    <recommendedName>
        <fullName evidence="4">ABC transporter domain-containing protein</fullName>
    </recommendedName>
</protein>
<gene>
    <name evidence="5" type="ORF">TKK_007329</name>
</gene>
<dbReference type="SUPFAM" id="SSF52540">
    <property type="entry name" value="P-loop containing nucleoside triphosphate hydrolases"/>
    <property type="match status" value="1"/>
</dbReference>
<evidence type="ECO:0000313" key="5">
    <source>
        <dbReference type="EMBL" id="KAL3399098.1"/>
    </source>
</evidence>
<dbReference type="AlphaFoldDB" id="A0ABD2X1B1"/>
<feature type="domain" description="ABC transporter" evidence="4">
    <location>
        <begin position="206"/>
        <end position="433"/>
    </location>
</feature>
<dbReference type="PROSITE" id="PS50893">
    <property type="entry name" value="ABC_TRANSPORTER_2"/>
    <property type="match status" value="1"/>
</dbReference>
<comment type="caution">
    <text evidence="5">The sequence shown here is derived from an EMBL/GenBank/DDBJ whole genome shotgun (WGS) entry which is preliminary data.</text>
</comment>
<dbReference type="Pfam" id="PF00005">
    <property type="entry name" value="ABC_tran"/>
    <property type="match status" value="1"/>
</dbReference>
<sequence>MTRRQMISETLRTFKLLLAKNLLLRQRHWKTNFIGEICVPILLVLGLWMARHLAGNLTSRAPVNMNNNTLYEGLTKDQLVDIGIGSDHLHIYFTPDNSFTRSLINKVATDCLRLNLHNITLHGYEIEKELEFAFAEIESRKSRKVVGVVFHNDQHDPSFSYKIRTRHFNEYERFNILSLKNMSEYYSITNLFVQMQLCIDEEFINKKTNDTTFRTQKINVLNGISMDFYETQITSILSRKGSGKSTFLSIIAGLVDPSDGSVNVDREKVDQKNFFIGFCMESKIFFPDLTIFEQFKFLAKLRMKNEDRNKVKDHIIELLMKIKLHDKKDNLAKTLREDEKKRLCIGMALVGNPKILILDEPTSGLDLEDKHLIWDILLKTRHEKTIILSTNDIEEADVLSDRIAILHSGLLMSYGTSDFLKKILGEGTIEIILNVDNSFNFESILTELNGETNIVNRLGNKVIIKVHEFPELPKFLDRLEMRKSEYGIKNFTVFNFNLERAYLSAIQVDEDPKISYETLSYSEKSVPKALLSITFVLKETSVTKPSLEIIPFHLGLYQSPETCYTSNNEIFGAKYKLVTEAQNGIAVKISNPNFSNG</sequence>